<dbReference type="Proteomes" id="UP000053176">
    <property type="component" value="Unassembled WGS sequence"/>
</dbReference>
<organism evidence="1 2">
    <name type="scientific">Rhizobium loti</name>
    <name type="common">Mesorhizobium loti</name>
    <dbReference type="NCBI Taxonomy" id="381"/>
    <lineage>
        <taxon>Bacteria</taxon>
        <taxon>Pseudomonadati</taxon>
        <taxon>Pseudomonadota</taxon>
        <taxon>Alphaproteobacteria</taxon>
        <taxon>Hyphomicrobiales</taxon>
        <taxon>Phyllobacteriaceae</taxon>
        <taxon>Mesorhizobium</taxon>
    </lineage>
</organism>
<evidence type="ECO:0000313" key="1">
    <source>
        <dbReference type="EMBL" id="KUM28679.1"/>
    </source>
</evidence>
<proteinExistence type="predicted"/>
<protein>
    <submittedName>
        <fullName evidence="1">Uncharacterized protein</fullName>
    </submittedName>
</protein>
<accession>A0A101KXH2</accession>
<name>A0A101KXH2_RHILI</name>
<dbReference type="EMBL" id="LPWA01000002">
    <property type="protein sequence ID" value="KUM28679.1"/>
    <property type="molecule type" value="Genomic_DNA"/>
</dbReference>
<sequence>MRAAAGLLQHDLLRTPGFNALFSPIRLDAISHRPLRIPRPFVPDPHDPEAFYYDWPANRTVKKGGLTCDLWRHQAGERVFEFEVLFTKSGEARGVVECTVHAENLTNPQQARLIVRRTMVSLSMTDVANAMVEACN</sequence>
<comment type="caution">
    <text evidence="1">The sequence shown here is derived from an EMBL/GenBank/DDBJ whole genome shotgun (WGS) entry which is preliminary data.</text>
</comment>
<reference evidence="1 2" key="1">
    <citation type="submission" date="2015-12" db="EMBL/GenBank/DDBJ databases">
        <title>Draft genome sequence of Mesorhizobium sp. UFLA 01-765, a multitolerant efficient symbiont and plant-growth promoting strain isolated from Zn-mining soil using Leucaena leucocephala as a trap plant.</title>
        <authorList>
            <person name="Rangel W.M."/>
            <person name="Thijs S."/>
            <person name="Longatti S.M."/>
            <person name="Moreira F.M."/>
            <person name="Weyens N."/>
            <person name="Vangronsveld J."/>
            <person name="Van Hamme J.D."/>
            <person name="Bottos E.M."/>
            <person name="Rineau F."/>
        </authorList>
    </citation>
    <scope>NUCLEOTIDE SEQUENCE [LARGE SCALE GENOMIC DNA]</scope>
    <source>
        <strain evidence="1 2">UFLA 01-765</strain>
    </source>
</reference>
<dbReference type="AlphaFoldDB" id="A0A101KXH2"/>
<evidence type="ECO:0000313" key="2">
    <source>
        <dbReference type="Proteomes" id="UP000053176"/>
    </source>
</evidence>
<gene>
    <name evidence="1" type="ORF">AU467_10990</name>
</gene>